<comment type="caution">
    <text evidence="2">The sequence shown here is derived from an EMBL/GenBank/DDBJ whole genome shotgun (WGS) entry which is preliminary data.</text>
</comment>
<accession>A0ABR4ABB0</accession>
<name>A0ABR4ABB0_9LECA</name>
<feature type="compositionally biased region" description="Low complexity" evidence="1">
    <location>
        <begin position="51"/>
        <end position="62"/>
    </location>
</feature>
<dbReference type="Proteomes" id="UP001590950">
    <property type="component" value="Unassembled WGS sequence"/>
</dbReference>
<reference evidence="2 3" key="1">
    <citation type="submission" date="2024-09" db="EMBL/GenBank/DDBJ databases">
        <title>Rethinking Asexuality: The Enigmatic Case of Functional Sexual Genes in Lepraria (Stereocaulaceae).</title>
        <authorList>
            <person name="Doellman M."/>
            <person name="Sun Y."/>
            <person name="Barcenas-Pena A."/>
            <person name="Lumbsch H.T."/>
            <person name="Grewe F."/>
        </authorList>
    </citation>
    <scope>NUCLEOTIDE SEQUENCE [LARGE SCALE GENOMIC DNA]</scope>
    <source>
        <strain evidence="2 3">Mercado 3170</strain>
    </source>
</reference>
<evidence type="ECO:0000313" key="3">
    <source>
        <dbReference type="Proteomes" id="UP001590950"/>
    </source>
</evidence>
<organism evidence="2 3">
    <name type="scientific">Stereocaulon virgatum</name>
    <dbReference type="NCBI Taxonomy" id="373712"/>
    <lineage>
        <taxon>Eukaryota</taxon>
        <taxon>Fungi</taxon>
        <taxon>Dikarya</taxon>
        <taxon>Ascomycota</taxon>
        <taxon>Pezizomycotina</taxon>
        <taxon>Lecanoromycetes</taxon>
        <taxon>OSLEUM clade</taxon>
        <taxon>Lecanoromycetidae</taxon>
        <taxon>Lecanorales</taxon>
        <taxon>Lecanorineae</taxon>
        <taxon>Stereocaulaceae</taxon>
        <taxon>Stereocaulon</taxon>
    </lineage>
</organism>
<evidence type="ECO:0000313" key="2">
    <source>
        <dbReference type="EMBL" id="KAL2043048.1"/>
    </source>
</evidence>
<evidence type="ECO:0000256" key="1">
    <source>
        <dbReference type="SAM" id="MobiDB-lite"/>
    </source>
</evidence>
<dbReference type="EMBL" id="JBEFKJ010000012">
    <property type="protein sequence ID" value="KAL2043048.1"/>
    <property type="molecule type" value="Genomic_DNA"/>
</dbReference>
<gene>
    <name evidence="2" type="ORF">N7G274_004107</name>
</gene>
<keyword evidence="3" id="KW-1185">Reference proteome</keyword>
<sequence>MPPEYCAPAQAVPTRSQPYPPQIAHPPLGPSPNGLLPRSTNCTMTQPSFTPSAPSANLSASAETPSRPSLKHPPGYVQNLYASDMTPVQRLAAVQQERQSGTVPSLGYTNSNASGNSGYGEREDMWYMATKWAKKKGEQASELHRQVWERIDDFSKGK</sequence>
<feature type="compositionally biased region" description="Polar residues" evidence="1">
    <location>
        <begin position="96"/>
        <end position="116"/>
    </location>
</feature>
<feature type="compositionally biased region" description="Pro residues" evidence="1">
    <location>
        <begin position="18"/>
        <end position="30"/>
    </location>
</feature>
<protein>
    <submittedName>
        <fullName evidence="2">Uncharacterized protein</fullName>
    </submittedName>
</protein>
<feature type="compositionally biased region" description="Polar residues" evidence="1">
    <location>
        <begin position="38"/>
        <end position="50"/>
    </location>
</feature>
<proteinExistence type="predicted"/>
<feature type="region of interest" description="Disordered" evidence="1">
    <location>
        <begin position="94"/>
        <end position="120"/>
    </location>
</feature>
<feature type="region of interest" description="Disordered" evidence="1">
    <location>
        <begin position="1"/>
        <end position="75"/>
    </location>
</feature>